<organism evidence="5 6">
    <name type="scientific">Marssonina brunnea f. sp. multigermtubi (strain MB_m1)</name>
    <name type="common">Marssonina leaf spot fungus</name>
    <dbReference type="NCBI Taxonomy" id="1072389"/>
    <lineage>
        <taxon>Eukaryota</taxon>
        <taxon>Fungi</taxon>
        <taxon>Dikarya</taxon>
        <taxon>Ascomycota</taxon>
        <taxon>Pezizomycotina</taxon>
        <taxon>Leotiomycetes</taxon>
        <taxon>Helotiales</taxon>
        <taxon>Drepanopezizaceae</taxon>
        <taxon>Drepanopeziza</taxon>
    </lineage>
</organism>
<dbReference type="STRING" id="1072389.K1WSH5"/>
<keyword evidence="2" id="KW-0732">Signal</keyword>
<name>K1WSH5_MARBU</name>
<feature type="domain" description="CPAF-like PDZ" evidence="4">
    <location>
        <begin position="193"/>
        <end position="310"/>
    </location>
</feature>
<dbReference type="eggNOG" id="ENOG502S18W">
    <property type="taxonomic scope" value="Eukaryota"/>
</dbReference>
<feature type="region of interest" description="Disordered" evidence="1">
    <location>
        <begin position="328"/>
        <end position="350"/>
    </location>
</feature>
<dbReference type="Proteomes" id="UP000006753">
    <property type="component" value="Unassembled WGS sequence"/>
</dbReference>
<evidence type="ECO:0000313" key="6">
    <source>
        <dbReference type="Proteomes" id="UP000006753"/>
    </source>
</evidence>
<gene>
    <name evidence="5" type="ORF">MBM_06568</name>
</gene>
<dbReference type="EMBL" id="JH921442">
    <property type="protein sequence ID" value="EKD15352.1"/>
    <property type="molecule type" value="Genomic_DNA"/>
</dbReference>
<evidence type="ECO:0000259" key="3">
    <source>
        <dbReference type="Pfam" id="PF03572"/>
    </source>
</evidence>
<dbReference type="InParanoid" id="K1WSH5"/>
<dbReference type="OrthoDB" id="3534988at2759"/>
<dbReference type="InterPro" id="IPR005151">
    <property type="entry name" value="Tail-specific_protease"/>
</dbReference>
<feature type="signal peptide" evidence="2">
    <location>
        <begin position="1"/>
        <end position="16"/>
    </location>
</feature>
<evidence type="ECO:0000256" key="2">
    <source>
        <dbReference type="SAM" id="SignalP"/>
    </source>
</evidence>
<dbReference type="PANTHER" id="PTHR37049">
    <property type="entry name" value="PEPTIDASE S41 FAMILY PROTEIN"/>
    <property type="match status" value="1"/>
</dbReference>
<dbReference type="KEGG" id="mbe:MBM_06568"/>
<keyword evidence="6" id="KW-1185">Reference proteome</keyword>
<dbReference type="AlphaFoldDB" id="K1WSH5"/>
<feature type="domain" description="Tail specific protease" evidence="3">
    <location>
        <begin position="387"/>
        <end position="627"/>
    </location>
</feature>
<dbReference type="SUPFAM" id="SSF52096">
    <property type="entry name" value="ClpP/crotonase"/>
    <property type="match status" value="1"/>
</dbReference>
<dbReference type="Gene3D" id="3.90.226.10">
    <property type="entry name" value="2-enoyl-CoA Hydratase, Chain A, domain 1"/>
    <property type="match status" value="1"/>
</dbReference>
<accession>K1WSH5</accession>
<reference evidence="5 6" key="1">
    <citation type="journal article" date="2012" name="BMC Genomics">
        <title>Sequencing the genome of Marssonina brunnea reveals fungus-poplar co-evolution.</title>
        <authorList>
            <person name="Zhu S."/>
            <person name="Cao Y.-Z."/>
            <person name="Jiang C."/>
            <person name="Tan B.-Y."/>
            <person name="Wang Z."/>
            <person name="Feng S."/>
            <person name="Zhang L."/>
            <person name="Su X.-H."/>
            <person name="Brejova B."/>
            <person name="Vinar T."/>
            <person name="Xu M."/>
            <person name="Wang M.-X."/>
            <person name="Zhang S.-G."/>
            <person name="Huang M.-R."/>
            <person name="Wu R."/>
            <person name="Zhou Y."/>
        </authorList>
    </citation>
    <scope>NUCLEOTIDE SEQUENCE [LARGE SCALE GENOMIC DNA]</scope>
    <source>
        <strain evidence="5 6">MB_m1</strain>
    </source>
</reference>
<feature type="compositionally biased region" description="Polar residues" evidence="1">
    <location>
        <begin position="335"/>
        <end position="348"/>
    </location>
</feature>
<dbReference type="GO" id="GO:0008236">
    <property type="term" value="F:serine-type peptidase activity"/>
    <property type="evidence" value="ECO:0007669"/>
    <property type="project" value="InterPro"/>
</dbReference>
<dbReference type="HOGENOM" id="CLU_014251_1_1_1"/>
<dbReference type="Pfam" id="PF23658">
    <property type="entry name" value="PDZ_CPAF_rel"/>
    <property type="match status" value="1"/>
</dbReference>
<dbReference type="InterPro" id="IPR052766">
    <property type="entry name" value="S41A_metabolite_peptidase"/>
</dbReference>
<sequence>MRMSWCLLLFAAVLNASPSPQETSIFYSTSGTSTSTSSSTSTSTSSSTSTSTSSSTSQPGPTNDAQACARIASSTSVQIAQNSRATPTVSAQLAYDCLQSVPNKPEPAAALVKSLKAFVQWQSTLAFLKDPPASYMLPATDIEGGLDNISTTATNQQFKSEYEFQLSMVKLITTAHDGHFSYRPDVFKAFVFRNNLSSDIVSISTDGKAVPKLYHAGAVLGAMNGTMTNAPAITKINGVDAAKYIEEQNLEFSSFQDPDSQWNSVFRSYANPQGILTVAASIAFQGPSVTLTYDNGEEKTEDSFAVIRQGVNFTGVNSGEDYYTRFCTPPRRDTNGTGTPTMAPTPSMSRPAILPTIQGYPAPIVRDNGGNTTSGYFLNGTGYDNVAVLAVSAFAPQGDAGSIDYLSDFQRTVGTFLEKSKAAGKTKLIIDLQANGGGFVIAGYELFAQVCISLYNFKAVRSSDSIQLFPTVKRFQADNIRLADSVASLARVAGSIPNNFTAKTSLERAALNVLQNSVITSNIEPGGIFTPSGKLFTTTEEIIAPVTLKGDRFTAYQQAPLNDTSAAFNLTGTGSRSNPLASVFAPENVVLLTDGTCGSTCTIFSYLMILQMNIKTTVVGGRPNTGTMQSIAGVEGAQVFPLNEISQAAAASIILAPSSEQAALKSSELGVLAEGYALRRLSNPANPGAVNGKNAFAATDSKVPLQFLYEPANCRIYFTAKMLMSPEMTWKKTVDATWTDPNKFCVDGSVTALSAASAQSVDPVFQTTVDGMGSASRNGTTPKQGTARGLAEGRNLALAVLLAGVAGSISLL</sequence>
<feature type="compositionally biased region" description="Low complexity" evidence="1">
    <location>
        <begin position="28"/>
        <end position="57"/>
    </location>
</feature>
<proteinExistence type="predicted"/>
<protein>
    <submittedName>
        <fullName evidence="5">Peptidase S41 family protein</fullName>
    </submittedName>
</protein>
<dbReference type="GO" id="GO:0006508">
    <property type="term" value="P:proteolysis"/>
    <property type="evidence" value="ECO:0007669"/>
    <property type="project" value="InterPro"/>
</dbReference>
<dbReference type="Pfam" id="PF03572">
    <property type="entry name" value="Peptidase_S41"/>
    <property type="match status" value="1"/>
</dbReference>
<evidence type="ECO:0000313" key="5">
    <source>
        <dbReference type="EMBL" id="EKD15352.1"/>
    </source>
</evidence>
<dbReference type="OMA" id="LYEPANC"/>
<dbReference type="PANTHER" id="PTHR37049:SF4">
    <property type="entry name" value="RHODANESE DOMAIN-CONTAINING PROTEIN"/>
    <property type="match status" value="1"/>
</dbReference>
<dbReference type="InterPro" id="IPR056186">
    <property type="entry name" value="PDZ_CPAF-rel"/>
</dbReference>
<evidence type="ECO:0000256" key="1">
    <source>
        <dbReference type="SAM" id="MobiDB-lite"/>
    </source>
</evidence>
<feature type="chain" id="PRO_5003852693" evidence="2">
    <location>
        <begin position="17"/>
        <end position="812"/>
    </location>
</feature>
<dbReference type="InterPro" id="IPR029045">
    <property type="entry name" value="ClpP/crotonase-like_dom_sf"/>
</dbReference>
<evidence type="ECO:0000259" key="4">
    <source>
        <dbReference type="Pfam" id="PF23658"/>
    </source>
</evidence>
<feature type="region of interest" description="Disordered" evidence="1">
    <location>
        <begin position="27"/>
        <end position="65"/>
    </location>
</feature>